<dbReference type="GO" id="GO:0046873">
    <property type="term" value="F:metal ion transmembrane transporter activity"/>
    <property type="evidence" value="ECO:0007669"/>
    <property type="project" value="InterPro"/>
</dbReference>
<dbReference type="AlphaFoldDB" id="A0A238YHC2"/>
<feature type="transmembrane region" description="Helical" evidence="5">
    <location>
        <begin position="150"/>
        <end position="170"/>
    </location>
</feature>
<feature type="transmembrane region" description="Helical" evidence="5">
    <location>
        <begin position="122"/>
        <end position="144"/>
    </location>
</feature>
<dbReference type="Proteomes" id="UP000198403">
    <property type="component" value="Unassembled WGS sequence"/>
</dbReference>
<dbReference type="Pfam" id="PF02535">
    <property type="entry name" value="Zip"/>
    <property type="match status" value="1"/>
</dbReference>
<evidence type="ECO:0000256" key="5">
    <source>
        <dbReference type="SAM" id="Phobius"/>
    </source>
</evidence>
<keyword evidence="7" id="KW-1185">Reference proteome</keyword>
<reference evidence="6 7" key="1">
    <citation type="submission" date="2017-06" db="EMBL/GenBank/DDBJ databases">
        <authorList>
            <person name="Kim H.J."/>
            <person name="Triplett B.A."/>
        </authorList>
    </citation>
    <scope>NUCLEOTIDE SEQUENCE [LARGE SCALE GENOMIC DNA]</scope>
    <source>
        <strain evidence="6 7">DSM 44272</strain>
    </source>
</reference>
<keyword evidence="4 5" id="KW-0472">Membrane</keyword>
<protein>
    <submittedName>
        <fullName evidence="6">Zinc transporter, ZIP family</fullName>
    </submittedName>
</protein>
<name>A0A238YHC2_9ACTN</name>
<evidence type="ECO:0000256" key="4">
    <source>
        <dbReference type="ARBA" id="ARBA00023136"/>
    </source>
</evidence>
<feature type="transmembrane region" description="Helical" evidence="5">
    <location>
        <begin position="20"/>
        <end position="38"/>
    </location>
</feature>
<evidence type="ECO:0000256" key="3">
    <source>
        <dbReference type="ARBA" id="ARBA00022989"/>
    </source>
</evidence>
<evidence type="ECO:0000313" key="6">
    <source>
        <dbReference type="EMBL" id="SNR69789.1"/>
    </source>
</evidence>
<evidence type="ECO:0000313" key="7">
    <source>
        <dbReference type="Proteomes" id="UP000198403"/>
    </source>
</evidence>
<dbReference type="PANTHER" id="PTHR16950">
    <property type="entry name" value="ZINC TRANSPORTER SLC39A7 HISTIDINE-RICH MEMBRANE PROTEIN KE4"/>
    <property type="match status" value="1"/>
</dbReference>
<organism evidence="6 7">
    <name type="scientific">Blastococcus mobilis</name>
    <dbReference type="NCBI Taxonomy" id="1938746"/>
    <lineage>
        <taxon>Bacteria</taxon>
        <taxon>Bacillati</taxon>
        <taxon>Actinomycetota</taxon>
        <taxon>Actinomycetes</taxon>
        <taxon>Geodermatophilales</taxon>
        <taxon>Geodermatophilaceae</taxon>
        <taxon>Blastococcus</taxon>
    </lineage>
</organism>
<keyword evidence="3 5" id="KW-1133">Transmembrane helix</keyword>
<gene>
    <name evidence="6" type="ORF">SAMN06272737_119101</name>
</gene>
<dbReference type="GO" id="GO:0016020">
    <property type="term" value="C:membrane"/>
    <property type="evidence" value="ECO:0007669"/>
    <property type="project" value="UniProtKB-SubCell"/>
</dbReference>
<evidence type="ECO:0000256" key="1">
    <source>
        <dbReference type="ARBA" id="ARBA00004141"/>
    </source>
</evidence>
<dbReference type="PANTHER" id="PTHR16950:SF16">
    <property type="entry name" value="ZINC TRANSPORTER ZIP13"/>
    <property type="match status" value="1"/>
</dbReference>
<dbReference type="EMBL" id="FZNO01000019">
    <property type="protein sequence ID" value="SNR69789.1"/>
    <property type="molecule type" value="Genomic_DNA"/>
</dbReference>
<keyword evidence="2 5" id="KW-0812">Transmembrane</keyword>
<sequence>MVFFDLLPELFDLTQSTGTPMRTVMVAVVVAFLFFHVLEKSLLAHHGGEDEAAGAHHPSVGLVNAIALIGHSMADGIAIGPAFQVNAGVGAAVALAVIGHDFADGLNTVTLMLAHGNSRRRAVTLLAADALAPLVGAAGAFALHVPDQALLIYLGAFTGFLLYIAAAQVLPEAHTPQPSRAALPLTVGGVALFYVITGVLV</sequence>
<comment type="subcellular location">
    <subcellularLocation>
        <location evidence="1">Membrane</location>
        <topology evidence="1">Multi-pass membrane protein</topology>
    </subcellularLocation>
</comment>
<accession>A0A238YHC2</accession>
<proteinExistence type="predicted"/>
<evidence type="ECO:0000256" key="2">
    <source>
        <dbReference type="ARBA" id="ARBA00022692"/>
    </source>
</evidence>
<dbReference type="InterPro" id="IPR003689">
    <property type="entry name" value="ZIP"/>
</dbReference>
<feature type="transmembrane region" description="Helical" evidence="5">
    <location>
        <begin position="182"/>
        <end position="200"/>
    </location>
</feature>